<dbReference type="PANTHER" id="PTHR43736:SF4">
    <property type="entry name" value="SLR1690 PROTEIN"/>
    <property type="match status" value="1"/>
</dbReference>
<dbReference type="EMBL" id="JBHSVR010000001">
    <property type="protein sequence ID" value="MFC6634404.1"/>
    <property type="molecule type" value="Genomic_DNA"/>
</dbReference>
<dbReference type="InterPro" id="IPR015797">
    <property type="entry name" value="NUDIX_hydrolase-like_dom_sf"/>
</dbReference>
<dbReference type="InterPro" id="IPR000086">
    <property type="entry name" value="NUDIX_hydrolase_dom"/>
</dbReference>
<organism evidence="2 3">
    <name type="scientific">Microbulbifer taiwanensis</name>
    <dbReference type="NCBI Taxonomy" id="986746"/>
    <lineage>
        <taxon>Bacteria</taxon>
        <taxon>Pseudomonadati</taxon>
        <taxon>Pseudomonadota</taxon>
        <taxon>Gammaproteobacteria</taxon>
        <taxon>Cellvibrionales</taxon>
        <taxon>Microbulbiferaceae</taxon>
        <taxon>Microbulbifer</taxon>
    </lineage>
</organism>
<dbReference type="Pfam" id="PF21906">
    <property type="entry name" value="WHD_NrtR"/>
    <property type="match status" value="1"/>
</dbReference>
<dbReference type="InterPro" id="IPR036388">
    <property type="entry name" value="WH-like_DNA-bd_sf"/>
</dbReference>
<sequence length="247" mass="28106">MNQGITEAQFLDQYNPKDYDSPLMTVDIALFTLHESTLQILLVERGDHPHKGRWALPGGFIDLKSDTELHDTAKRKLREKTGVDVPLLEQVNTIGNARRDPRGWSVTALYMALVPHAPTAEFIETVKDARWWPIDEVRKLPLAFDHAELVHLARERLKNKTAYTVLPIHVLKQPFSLTQLQQAFELLMDATLEKKSFRRRILNAEILEEVGEGVPEGGRGRPTALYRPAKNSEQYLFTRVFGDAVSS</sequence>
<proteinExistence type="predicted"/>
<protein>
    <submittedName>
        <fullName evidence="2">NUDIX domain-containing protein</fullName>
    </submittedName>
</protein>
<dbReference type="InterPro" id="IPR036390">
    <property type="entry name" value="WH_DNA-bd_sf"/>
</dbReference>
<dbReference type="Pfam" id="PF00293">
    <property type="entry name" value="NUDIX"/>
    <property type="match status" value="1"/>
</dbReference>
<dbReference type="SUPFAM" id="SSF46785">
    <property type="entry name" value="Winged helix' DNA-binding domain"/>
    <property type="match status" value="1"/>
</dbReference>
<accession>A0ABW1YSQ9</accession>
<dbReference type="CDD" id="cd18873">
    <property type="entry name" value="NUDIX_NadM_like"/>
    <property type="match status" value="1"/>
</dbReference>
<gene>
    <name evidence="2" type="ORF">ACFQBM_13970</name>
</gene>
<dbReference type="RefSeq" id="WP_226865350.1">
    <property type="nucleotide sequence ID" value="NZ_JACZFR010000051.1"/>
</dbReference>
<dbReference type="Gene3D" id="1.10.10.10">
    <property type="entry name" value="Winged helix-like DNA-binding domain superfamily/Winged helix DNA-binding domain"/>
    <property type="match status" value="1"/>
</dbReference>
<comment type="caution">
    <text evidence="2">The sequence shown here is derived from an EMBL/GenBank/DDBJ whole genome shotgun (WGS) entry which is preliminary data.</text>
</comment>
<name>A0ABW1YSQ9_9GAMM</name>
<keyword evidence="3" id="KW-1185">Reference proteome</keyword>
<dbReference type="PROSITE" id="PS51462">
    <property type="entry name" value="NUDIX"/>
    <property type="match status" value="1"/>
</dbReference>
<evidence type="ECO:0000313" key="2">
    <source>
        <dbReference type="EMBL" id="MFC6634404.1"/>
    </source>
</evidence>
<dbReference type="InterPro" id="IPR054105">
    <property type="entry name" value="WHD_NrtR"/>
</dbReference>
<dbReference type="Gene3D" id="3.90.79.10">
    <property type="entry name" value="Nucleoside Triphosphate Pyrophosphohydrolase"/>
    <property type="match status" value="1"/>
</dbReference>
<evidence type="ECO:0000313" key="3">
    <source>
        <dbReference type="Proteomes" id="UP001596425"/>
    </source>
</evidence>
<evidence type="ECO:0000259" key="1">
    <source>
        <dbReference type="PROSITE" id="PS51462"/>
    </source>
</evidence>
<dbReference type="Proteomes" id="UP001596425">
    <property type="component" value="Unassembled WGS sequence"/>
</dbReference>
<dbReference type="SUPFAM" id="SSF55811">
    <property type="entry name" value="Nudix"/>
    <property type="match status" value="1"/>
</dbReference>
<dbReference type="PANTHER" id="PTHR43736">
    <property type="entry name" value="ADP-RIBOSE PYROPHOSPHATASE"/>
    <property type="match status" value="1"/>
</dbReference>
<reference evidence="3" key="1">
    <citation type="journal article" date="2019" name="Int. J. Syst. Evol. Microbiol.">
        <title>The Global Catalogue of Microorganisms (GCM) 10K type strain sequencing project: providing services to taxonomists for standard genome sequencing and annotation.</title>
        <authorList>
            <consortium name="The Broad Institute Genomics Platform"/>
            <consortium name="The Broad Institute Genome Sequencing Center for Infectious Disease"/>
            <person name="Wu L."/>
            <person name="Ma J."/>
        </authorList>
    </citation>
    <scope>NUCLEOTIDE SEQUENCE [LARGE SCALE GENOMIC DNA]</scope>
    <source>
        <strain evidence="3">CGMCC 1.13718</strain>
    </source>
</reference>
<feature type="domain" description="Nudix hydrolase" evidence="1">
    <location>
        <begin position="21"/>
        <end position="154"/>
    </location>
</feature>